<proteinExistence type="predicted"/>
<dbReference type="Pfam" id="PF00155">
    <property type="entry name" value="Aminotran_1_2"/>
    <property type="match status" value="1"/>
</dbReference>
<evidence type="ECO:0000256" key="2">
    <source>
        <dbReference type="ARBA" id="ARBA00022576"/>
    </source>
</evidence>
<dbReference type="InterPro" id="IPR015422">
    <property type="entry name" value="PyrdxlP-dep_Trfase_small"/>
</dbReference>
<dbReference type="GO" id="GO:0030170">
    <property type="term" value="F:pyridoxal phosphate binding"/>
    <property type="evidence" value="ECO:0007669"/>
    <property type="project" value="InterPro"/>
</dbReference>
<sequence length="396" mass="43749">MPVQFHIQPAKRLGRLPSQFFAKLTQQAARRIAMGHDVINLGQGNPDLPTPSHIVSALQEAIEDPSTHRYSPFRGIPELREAICAHYAREYGVDLDPEQEVAILFGGKAGLVEISQCLLEPGDIALVPDPGYPDYWSGIALAGAQMEVMPLLEDHQFLPDFYEIPKDVRRAAKLMFLNYPNNPTGATANEEFFQSAVAFAKESELVIAHDFAYGAIGFLDRPISFLQIAGAKDVGVEFYTLSKSYNMAGWRVGFVLGNARVISMINELQDHLFVSLFPAVQRAAIVALNGDQSCVKQLVQTYAKRQQALLAPLDDMGYSVKQSKGSFFVWMKTPQGISSEQFSTFLLEHYDVVVAPGIGFGARGEGYVRIALLETEQRLREAGSRIARALNELKAL</sequence>
<dbReference type="GO" id="GO:0008483">
    <property type="term" value="F:transaminase activity"/>
    <property type="evidence" value="ECO:0007669"/>
    <property type="project" value="UniProtKB-KW"/>
</dbReference>
<dbReference type="SUPFAM" id="SSF53383">
    <property type="entry name" value="PLP-dependent transferases"/>
    <property type="match status" value="1"/>
</dbReference>
<protein>
    <submittedName>
        <fullName evidence="5">LL-diaminopimelate aminotransferase</fullName>
    </submittedName>
</protein>
<dbReference type="OrthoDB" id="9813612at2"/>
<evidence type="ECO:0000313" key="6">
    <source>
        <dbReference type="Proteomes" id="UP000245380"/>
    </source>
</evidence>
<reference evidence="5 6" key="1">
    <citation type="submission" date="2016-11" db="EMBL/GenBank/DDBJ databases">
        <title>Comparative genomics of Acidibacillus ferroxidans species.</title>
        <authorList>
            <person name="Oliveira G."/>
            <person name="Nunes G."/>
            <person name="Oliveira R."/>
            <person name="Araujo F."/>
            <person name="Salim A."/>
            <person name="Scholte L."/>
            <person name="Morais D."/>
            <person name="Nancucheo I."/>
            <person name="Johnson D.B."/>
            <person name="Grail B."/>
            <person name="Bittencourt J."/>
            <person name="Valadares R."/>
        </authorList>
    </citation>
    <scope>NUCLEOTIDE SEQUENCE [LARGE SCALE GENOMIC DNA]</scope>
    <source>
        <strain evidence="5 6">Y002</strain>
    </source>
</reference>
<keyword evidence="2 5" id="KW-0032">Aminotransferase</keyword>
<dbReference type="InterPro" id="IPR015424">
    <property type="entry name" value="PyrdxlP-dep_Trfase"/>
</dbReference>
<evidence type="ECO:0000313" key="5">
    <source>
        <dbReference type="EMBL" id="PWI59027.1"/>
    </source>
</evidence>
<gene>
    <name evidence="5" type="ORF">BM613_02345</name>
</gene>
<dbReference type="InterPro" id="IPR015421">
    <property type="entry name" value="PyrdxlP-dep_Trfase_major"/>
</dbReference>
<organism evidence="5 6">
    <name type="scientific">Sulfoacidibacillus thermotolerans</name>
    <name type="common">Acidibacillus sulfuroxidans</name>
    <dbReference type="NCBI Taxonomy" id="1765684"/>
    <lineage>
        <taxon>Bacteria</taxon>
        <taxon>Bacillati</taxon>
        <taxon>Bacillota</taxon>
        <taxon>Bacilli</taxon>
        <taxon>Bacillales</taxon>
        <taxon>Alicyclobacillaceae</taxon>
        <taxon>Sulfoacidibacillus</taxon>
    </lineage>
</organism>
<dbReference type="InterPro" id="IPR004839">
    <property type="entry name" value="Aminotransferase_I/II_large"/>
</dbReference>
<dbReference type="InterPro" id="IPR050881">
    <property type="entry name" value="LL-DAP_aminotransferase"/>
</dbReference>
<dbReference type="AlphaFoldDB" id="A0A2U3DCL7"/>
<comment type="cofactor">
    <cofactor evidence="1">
        <name>pyridoxal 5'-phosphate</name>
        <dbReference type="ChEBI" id="CHEBI:597326"/>
    </cofactor>
</comment>
<dbReference type="NCBIfam" id="NF005977">
    <property type="entry name" value="PRK08068.1"/>
    <property type="match status" value="1"/>
</dbReference>
<dbReference type="Gene3D" id="3.90.1150.10">
    <property type="entry name" value="Aspartate Aminotransferase, domain 1"/>
    <property type="match status" value="1"/>
</dbReference>
<comment type="caution">
    <text evidence="5">The sequence shown here is derived from an EMBL/GenBank/DDBJ whole genome shotgun (WGS) entry which is preliminary data.</text>
</comment>
<dbReference type="Gene3D" id="3.40.640.10">
    <property type="entry name" value="Type I PLP-dependent aspartate aminotransferase-like (Major domain)"/>
    <property type="match status" value="1"/>
</dbReference>
<name>A0A2U3DCL7_SULT2</name>
<evidence type="ECO:0000256" key="3">
    <source>
        <dbReference type="ARBA" id="ARBA00022679"/>
    </source>
</evidence>
<dbReference type="PANTHER" id="PTHR42832:SF3">
    <property type="entry name" value="L-GLUTAMINE--4-(METHYLSULFANYL)-2-OXOBUTANOATE AMINOTRANSFERASE"/>
    <property type="match status" value="1"/>
</dbReference>
<accession>A0A2U3DCL7</accession>
<dbReference type="CDD" id="cd00609">
    <property type="entry name" value="AAT_like"/>
    <property type="match status" value="1"/>
</dbReference>
<evidence type="ECO:0000256" key="1">
    <source>
        <dbReference type="ARBA" id="ARBA00001933"/>
    </source>
</evidence>
<keyword evidence="3 5" id="KW-0808">Transferase</keyword>
<dbReference type="EMBL" id="MPDK01000002">
    <property type="protein sequence ID" value="PWI59027.1"/>
    <property type="molecule type" value="Genomic_DNA"/>
</dbReference>
<dbReference type="Proteomes" id="UP000245380">
    <property type="component" value="Unassembled WGS sequence"/>
</dbReference>
<keyword evidence="6" id="KW-1185">Reference proteome</keyword>
<evidence type="ECO:0000259" key="4">
    <source>
        <dbReference type="Pfam" id="PF00155"/>
    </source>
</evidence>
<dbReference type="PANTHER" id="PTHR42832">
    <property type="entry name" value="AMINO ACID AMINOTRANSFERASE"/>
    <property type="match status" value="1"/>
</dbReference>
<feature type="domain" description="Aminotransferase class I/classII large" evidence="4">
    <location>
        <begin position="37"/>
        <end position="385"/>
    </location>
</feature>